<gene>
    <name evidence="1" type="ORF">LZC94_27925</name>
</gene>
<proteinExistence type="predicted"/>
<reference evidence="1 2" key="1">
    <citation type="submission" date="2021-12" db="EMBL/GenBank/DDBJ databases">
        <title>Discovery of the Pendulisporaceae a myxobacterial family with distinct sporulation behavior and unique specialized metabolism.</title>
        <authorList>
            <person name="Garcia R."/>
            <person name="Popoff A."/>
            <person name="Bader C.D."/>
            <person name="Loehr J."/>
            <person name="Walesch S."/>
            <person name="Walt C."/>
            <person name="Boldt J."/>
            <person name="Bunk B."/>
            <person name="Haeckl F.J.F.P.J."/>
            <person name="Gunesch A.P."/>
            <person name="Birkelbach J."/>
            <person name="Nuebel U."/>
            <person name="Pietschmann T."/>
            <person name="Bach T."/>
            <person name="Mueller R."/>
        </authorList>
    </citation>
    <scope>NUCLEOTIDE SEQUENCE [LARGE SCALE GENOMIC DNA]</scope>
    <source>
        <strain evidence="1 2">MSr11954</strain>
    </source>
</reference>
<accession>A0ABZ2LLR2</accession>
<evidence type="ECO:0008006" key="3">
    <source>
        <dbReference type="Google" id="ProtNLM"/>
    </source>
</evidence>
<sequence>MRFVPSARPCDPIGQRLLEERDAFASVEIYGTFGRYALGQLRRLEQGLRRAEHRAVVLDC</sequence>
<dbReference type="Proteomes" id="UP001370348">
    <property type="component" value="Chromosome"/>
</dbReference>
<dbReference type="EMBL" id="CP089984">
    <property type="protein sequence ID" value="WXB11675.1"/>
    <property type="molecule type" value="Genomic_DNA"/>
</dbReference>
<organism evidence="1 2">
    <name type="scientific">Pendulispora albinea</name>
    <dbReference type="NCBI Taxonomy" id="2741071"/>
    <lineage>
        <taxon>Bacteria</taxon>
        <taxon>Pseudomonadati</taxon>
        <taxon>Myxococcota</taxon>
        <taxon>Myxococcia</taxon>
        <taxon>Myxococcales</taxon>
        <taxon>Sorangiineae</taxon>
        <taxon>Pendulisporaceae</taxon>
        <taxon>Pendulispora</taxon>
    </lineage>
</organism>
<protein>
    <recommendedName>
        <fullName evidence="3">Resolvase/invertase-type recombinase catalytic domain-containing protein</fullName>
    </recommendedName>
</protein>
<evidence type="ECO:0000313" key="1">
    <source>
        <dbReference type="EMBL" id="WXB11675.1"/>
    </source>
</evidence>
<dbReference type="RefSeq" id="WP_394821296.1">
    <property type="nucleotide sequence ID" value="NZ_CP089984.1"/>
</dbReference>
<evidence type="ECO:0000313" key="2">
    <source>
        <dbReference type="Proteomes" id="UP001370348"/>
    </source>
</evidence>
<name>A0ABZ2LLR2_9BACT</name>
<keyword evidence="2" id="KW-1185">Reference proteome</keyword>